<evidence type="ECO:0000256" key="5">
    <source>
        <dbReference type="SAM" id="Phobius"/>
    </source>
</evidence>
<reference evidence="7 8" key="1">
    <citation type="journal article" date="2016" name="Nat. Commun.">
        <title>Thousands of microbial genomes shed light on interconnected biogeochemical processes in an aquifer system.</title>
        <authorList>
            <person name="Anantharaman K."/>
            <person name="Brown C.T."/>
            <person name="Hug L.A."/>
            <person name="Sharon I."/>
            <person name="Castelle C.J."/>
            <person name="Probst A.J."/>
            <person name="Thomas B.C."/>
            <person name="Singh A."/>
            <person name="Wilkins M.J."/>
            <person name="Karaoz U."/>
            <person name="Brodie E.L."/>
            <person name="Williams K.H."/>
            <person name="Hubbard S.S."/>
            <person name="Banfield J.F."/>
        </authorList>
    </citation>
    <scope>NUCLEOTIDE SEQUENCE [LARGE SCALE GENOMIC DNA]</scope>
</reference>
<dbReference type="NCBIfam" id="TIGR03026">
    <property type="entry name" value="NDP-sugDHase"/>
    <property type="match status" value="1"/>
</dbReference>
<comment type="caution">
    <text evidence="7">The sequence shown here is derived from an EMBL/GenBank/DDBJ whole genome shotgun (WGS) entry which is preliminary data.</text>
</comment>
<evidence type="ECO:0000259" key="6">
    <source>
        <dbReference type="SMART" id="SM00984"/>
    </source>
</evidence>
<dbReference type="Gene3D" id="3.40.50.720">
    <property type="entry name" value="NAD(P)-binding Rossmann-like Domain"/>
    <property type="match status" value="2"/>
</dbReference>
<keyword evidence="3" id="KW-0520">NAD</keyword>
<dbReference type="PIRSF" id="PIRSF000124">
    <property type="entry name" value="UDPglc_GDPman_dh"/>
    <property type="match status" value="1"/>
</dbReference>
<evidence type="ECO:0000256" key="4">
    <source>
        <dbReference type="PIRNR" id="PIRNR000124"/>
    </source>
</evidence>
<dbReference type="GO" id="GO:0016616">
    <property type="term" value="F:oxidoreductase activity, acting on the CH-OH group of donors, NAD or NADP as acceptor"/>
    <property type="evidence" value="ECO:0007669"/>
    <property type="project" value="InterPro"/>
</dbReference>
<evidence type="ECO:0000256" key="1">
    <source>
        <dbReference type="ARBA" id="ARBA00006601"/>
    </source>
</evidence>
<dbReference type="SUPFAM" id="SSF51735">
    <property type="entry name" value="NAD(P)-binding Rossmann-fold domains"/>
    <property type="match status" value="1"/>
</dbReference>
<dbReference type="GO" id="GO:0016628">
    <property type="term" value="F:oxidoreductase activity, acting on the CH-CH group of donors, NAD or NADP as acceptor"/>
    <property type="evidence" value="ECO:0007669"/>
    <property type="project" value="InterPro"/>
</dbReference>
<dbReference type="InterPro" id="IPR001732">
    <property type="entry name" value="UDP-Glc/GDP-Man_DH_N"/>
</dbReference>
<dbReference type="PANTHER" id="PTHR43491">
    <property type="entry name" value="UDP-N-ACETYL-D-MANNOSAMINE DEHYDROGENASE"/>
    <property type="match status" value="1"/>
</dbReference>
<comment type="similarity">
    <text evidence="1 4">Belongs to the UDP-glucose/GDP-mannose dehydrogenase family.</text>
</comment>
<dbReference type="InterPro" id="IPR014027">
    <property type="entry name" value="UDP-Glc/GDP-Man_DH_C"/>
</dbReference>
<dbReference type="InterPro" id="IPR036220">
    <property type="entry name" value="UDP-Glc/GDP-Man_DH_C_sf"/>
</dbReference>
<dbReference type="Pfam" id="PF03721">
    <property type="entry name" value="UDPG_MGDP_dh_N"/>
    <property type="match status" value="1"/>
</dbReference>
<keyword evidence="5" id="KW-1133">Transmembrane helix</keyword>
<accession>A0A1F5I905</accession>
<dbReference type="Proteomes" id="UP000177300">
    <property type="component" value="Unassembled WGS sequence"/>
</dbReference>
<evidence type="ECO:0000256" key="3">
    <source>
        <dbReference type="ARBA" id="ARBA00023027"/>
    </source>
</evidence>
<dbReference type="GO" id="GO:0000271">
    <property type="term" value="P:polysaccharide biosynthetic process"/>
    <property type="evidence" value="ECO:0007669"/>
    <property type="project" value="InterPro"/>
</dbReference>
<keyword evidence="5" id="KW-0472">Membrane</keyword>
<dbReference type="GO" id="GO:0051287">
    <property type="term" value="F:NAD binding"/>
    <property type="evidence" value="ECO:0007669"/>
    <property type="project" value="InterPro"/>
</dbReference>
<protein>
    <recommendedName>
        <fullName evidence="6">UDP-glucose/GDP-mannose dehydrogenase C-terminal domain-containing protein</fullName>
    </recommendedName>
</protein>
<feature type="domain" description="UDP-glucose/GDP-mannose dehydrogenase C-terminal" evidence="6">
    <location>
        <begin position="329"/>
        <end position="421"/>
    </location>
</feature>
<dbReference type="PIRSF" id="PIRSF500136">
    <property type="entry name" value="UDP_ManNAc_DH"/>
    <property type="match status" value="1"/>
</dbReference>
<dbReference type="InterPro" id="IPR014026">
    <property type="entry name" value="UDP-Glc/GDP-Man_DH_dimer"/>
</dbReference>
<organism evidence="7 8">
    <name type="scientific">Candidatus Curtissbacteria bacterium RIFCSPLOWO2_12_FULL_38_9</name>
    <dbReference type="NCBI Taxonomy" id="1797735"/>
    <lineage>
        <taxon>Bacteria</taxon>
        <taxon>Candidatus Curtissiibacteriota</taxon>
    </lineage>
</organism>
<evidence type="ECO:0000256" key="2">
    <source>
        <dbReference type="ARBA" id="ARBA00023002"/>
    </source>
</evidence>
<proteinExistence type="inferred from homology"/>
<dbReference type="EMBL" id="MFBY01000047">
    <property type="protein sequence ID" value="OGE12877.1"/>
    <property type="molecule type" value="Genomic_DNA"/>
</dbReference>
<gene>
    <name evidence="7" type="ORF">A3G14_02570</name>
</gene>
<dbReference type="InterPro" id="IPR008927">
    <property type="entry name" value="6-PGluconate_DH-like_C_sf"/>
</dbReference>
<dbReference type="SUPFAM" id="SSF52413">
    <property type="entry name" value="UDP-glucose/GDP-mannose dehydrogenase C-terminal domain"/>
    <property type="match status" value="1"/>
</dbReference>
<dbReference type="InterPro" id="IPR028359">
    <property type="entry name" value="UDP_ManNAc/GlcNAc_DH"/>
</dbReference>
<keyword evidence="5" id="KW-0812">Transmembrane</keyword>
<dbReference type="InterPro" id="IPR036291">
    <property type="entry name" value="NAD(P)-bd_dom_sf"/>
</dbReference>
<dbReference type="Pfam" id="PF00984">
    <property type="entry name" value="UDPG_MGDP_dh"/>
    <property type="match status" value="1"/>
</dbReference>
<dbReference type="AlphaFoldDB" id="A0A1F5I905"/>
<evidence type="ECO:0000313" key="8">
    <source>
        <dbReference type="Proteomes" id="UP000177300"/>
    </source>
</evidence>
<dbReference type="Pfam" id="PF03720">
    <property type="entry name" value="UDPG_MGDP_dh_C"/>
    <property type="match status" value="1"/>
</dbReference>
<sequence>MIELEEKLKKRTLVCAVVGLGYVGLPLLLYLSKLGFRTIGIDKNKKKVAKLTSNKLDFLKNNKTAQILLKSYTKNKKHTISNNFKDLKDADLIFISVDTPIQKNRKPDNTNISQVCEKLAKHLKKNSIIIIESTLAPKTTQEIAIPALEKSSNLKINKDFYIAVCSERIRPNQDIFKDLTTFPRVLGTSSTKINNLVISIYKLITKGEVDAVDIVTAEIVKTTENALRDVKIAFANEISKICDSLGSSAWEVARLINKRYGYTEMLQPGIGVGGHCLPKDPWLLLSSNNHTKNSLIAQARRVNDSMPAYCAKRIAKILRESSVKNPKVLILGYSYIENCEDTRNSPSQSLVDNFKKQGVKKIAIHDPYIEECSGDLYKKAKGADCLVLAVKHDQFKNLNLLKIKKIMRTPVIFDCKNFFGKEKCQNLSFIYHAIGAL</sequence>
<dbReference type="InterPro" id="IPR017476">
    <property type="entry name" value="UDP-Glc/GDP-Man"/>
</dbReference>
<name>A0A1F5I905_9BACT</name>
<feature type="transmembrane region" description="Helical" evidence="5">
    <location>
        <begin position="12"/>
        <end position="31"/>
    </location>
</feature>
<dbReference type="PANTHER" id="PTHR43491:SF2">
    <property type="entry name" value="UDP-N-ACETYL-D-MANNOSAMINE DEHYDROGENASE"/>
    <property type="match status" value="1"/>
</dbReference>
<dbReference type="SUPFAM" id="SSF48179">
    <property type="entry name" value="6-phosphogluconate dehydrogenase C-terminal domain-like"/>
    <property type="match status" value="1"/>
</dbReference>
<evidence type="ECO:0000313" key="7">
    <source>
        <dbReference type="EMBL" id="OGE12877.1"/>
    </source>
</evidence>
<dbReference type="SMART" id="SM00984">
    <property type="entry name" value="UDPG_MGDP_dh_C"/>
    <property type="match status" value="1"/>
</dbReference>
<keyword evidence="2" id="KW-0560">Oxidoreductase</keyword>